<dbReference type="EMBL" id="JACHXF010000009">
    <property type="protein sequence ID" value="MBB3096827.1"/>
    <property type="molecule type" value="Genomic_DNA"/>
</dbReference>
<organism evidence="3 4">
    <name type="scientific">Actinoplanes campanulatus</name>
    <dbReference type="NCBI Taxonomy" id="113559"/>
    <lineage>
        <taxon>Bacteria</taxon>
        <taxon>Bacillati</taxon>
        <taxon>Actinomycetota</taxon>
        <taxon>Actinomycetes</taxon>
        <taxon>Micromonosporales</taxon>
        <taxon>Micromonosporaceae</taxon>
        <taxon>Actinoplanes</taxon>
    </lineage>
</organism>
<keyword evidence="2" id="KW-1133">Transmembrane helix</keyword>
<feature type="region of interest" description="Disordered" evidence="1">
    <location>
        <begin position="130"/>
        <end position="188"/>
    </location>
</feature>
<evidence type="ECO:0000256" key="1">
    <source>
        <dbReference type="SAM" id="MobiDB-lite"/>
    </source>
</evidence>
<protein>
    <submittedName>
        <fullName evidence="3">Uncharacterized protein</fullName>
    </submittedName>
</protein>
<sequence>MSARPGSVIVAALLLWLCAVLQLTLCSVGGMVYDGFPGNIWICGGLVTMPLFAAAAMAVWSGFPGAHIATAALPLLSAWCAGLAVQSPSGPALAWLVLATSMAVQGGAVVLVLRPSSRAFFHRPPGATPTAWPPYPPPGTTSTAWPPYPPPRTTAPPLPPYPPPGTTAPPLPSYPPPPGPVDRSDAET</sequence>
<evidence type="ECO:0000256" key="2">
    <source>
        <dbReference type="SAM" id="Phobius"/>
    </source>
</evidence>
<feature type="transmembrane region" description="Helical" evidence="2">
    <location>
        <begin position="92"/>
        <end position="113"/>
    </location>
</feature>
<dbReference type="AlphaFoldDB" id="A0A7W5AIC5"/>
<dbReference type="Proteomes" id="UP000590749">
    <property type="component" value="Unassembled WGS sequence"/>
</dbReference>
<name>A0A7W5AIC5_9ACTN</name>
<keyword evidence="2" id="KW-0472">Membrane</keyword>
<feature type="compositionally biased region" description="Pro residues" evidence="1">
    <location>
        <begin position="146"/>
        <end position="180"/>
    </location>
</feature>
<dbReference type="RefSeq" id="WP_183222259.1">
    <property type="nucleotide sequence ID" value="NZ_BMPW01000026.1"/>
</dbReference>
<gene>
    <name evidence="3" type="ORF">FHR83_004501</name>
</gene>
<keyword evidence="4" id="KW-1185">Reference proteome</keyword>
<reference evidence="3 4" key="1">
    <citation type="submission" date="2020-08" db="EMBL/GenBank/DDBJ databases">
        <title>Genomic Encyclopedia of Type Strains, Phase III (KMG-III): the genomes of soil and plant-associated and newly described type strains.</title>
        <authorList>
            <person name="Whitman W."/>
        </authorList>
    </citation>
    <scope>NUCLEOTIDE SEQUENCE [LARGE SCALE GENOMIC DNA]</scope>
    <source>
        <strain evidence="3 4">CECT 3287</strain>
    </source>
</reference>
<proteinExistence type="predicted"/>
<evidence type="ECO:0000313" key="4">
    <source>
        <dbReference type="Proteomes" id="UP000590749"/>
    </source>
</evidence>
<evidence type="ECO:0000313" key="3">
    <source>
        <dbReference type="EMBL" id="MBB3096827.1"/>
    </source>
</evidence>
<accession>A0A7W5AIC5</accession>
<keyword evidence="2" id="KW-0812">Transmembrane</keyword>
<feature type="transmembrane region" description="Helical" evidence="2">
    <location>
        <begin position="36"/>
        <end position="59"/>
    </location>
</feature>
<comment type="caution">
    <text evidence="3">The sequence shown here is derived from an EMBL/GenBank/DDBJ whole genome shotgun (WGS) entry which is preliminary data.</text>
</comment>